<keyword evidence="9" id="KW-1185">Reference proteome</keyword>
<evidence type="ECO:0000256" key="5">
    <source>
        <dbReference type="ARBA" id="ARBA00023136"/>
    </source>
</evidence>
<keyword evidence="5 7" id="KW-0472">Membrane</keyword>
<name>A0AAV6XCS6_9LAMI</name>
<dbReference type="Proteomes" id="UP000826271">
    <property type="component" value="Unassembled WGS sequence"/>
</dbReference>
<sequence length="520" mass="56224">MSDCDQVLLFTSRTPETYPEKGGQGGPVDRAIPIDAVNTTRAILSPMAESIPAAEINAAVGVLLSPSATGAVSSSIAAAGNHSAVSLLSPHAGALFEAFDVAKECLAEVFKVDQSSLGSQPNFDSLIDIFGSREANARHVVDNGGVSDAPTTSLGKNVEVLEDSRSSISYSLSTKMVTEKDDVVPPSVTSQPSSAGTAVTGGGLIISTTDAIRSFLAAASTDSHLSKDLRDLSTSLTRDSSSSSSLPYQSLKTIWLTSQPTIRPHLSSLLSGSNFIFTSPKPREKSEELKVRLKKLEEVADRKAYQELVKDITPKNSVEEPFSSYKDQLGFGIHFLYFISFFSIFLSYDNVCFSFRFVFICIGFMERSGKFVVFSSQERTSYVGLSTCKCHYLRFDLRGLRLRLTEMVTTKEGDTGVIAERFGLCAAIVVFPDAVGSQQYLHHLTGLHVVLTMFTGYFFGYAAFRALFSHSPAMSAAGGILGLVIGMLVETLLFIVRYSDQERPSPSSTSSSRLKIKKNQ</sequence>
<dbReference type="EMBL" id="WHWC01000008">
    <property type="protein sequence ID" value="KAG8378271.1"/>
    <property type="molecule type" value="Genomic_DNA"/>
</dbReference>
<keyword evidence="3" id="KW-0256">Endoplasmic reticulum</keyword>
<evidence type="ECO:0000256" key="2">
    <source>
        <dbReference type="ARBA" id="ARBA00022692"/>
    </source>
</evidence>
<dbReference type="PANTHER" id="PTHR31394:SF1">
    <property type="entry name" value="TRANSMEMBRANE PROTEIN 199"/>
    <property type="match status" value="1"/>
</dbReference>
<accession>A0AAV6XCS6</accession>
<dbReference type="GO" id="GO:0005789">
    <property type="term" value="C:endoplasmic reticulum membrane"/>
    <property type="evidence" value="ECO:0007669"/>
    <property type="project" value="UniProtKB-SubCell"/>
</dbReference>
<organism evidence="8 9">
    <name type="scientific">Buddleja alternifolia</name>
    <dbReference type="NCBI Taxonomy" id="168488"/>
    <lineage>
        <taxon>Eukaryota</taxon>
        <taxon>Viridiplantae</taxon>
        <taxon>Streptophyta</taxon>
        <taxon>Embryophyta</taxon>
        <taxon>Tracheophyta</taxon>
        <taxon>Spermatophyta</taxon>
        <taxon>Magnoliopsida</taxon>
        <taxon>eudicotyledons</taxon>
        <taxon>Gunneridae</taxon>
        <taxon>Pentapetalae</taxon>
        <taxon>asterids</taxon>
        <taxon>lamiids</taxon>
        <taxon>Lamiales</taxon>
        <taxon>Scrophulariaceae</taxon>
        <taxon>Buddlejeae</taxon>
        <taxon>Buddleja</taxon>
    </lineage>
</organism>
<keyword evidence="2 7" id="KW-0812">Transmembrane</keyword>
<reference evidence="8" key="1">
    <citation type="submission" date="2019-10" db="EMBL/GenBank/DDBJ databases">
        <authorList>
            <person name="Zhang R."/>
            <person name="Pan Y."/>
            <person name="Wang J."/>
            <person name="Ma R."/>
            <person name="Yu S."/>
        </authorList>
    </citation>
    <scope>NUCLEOTIDE SEQUENCE</scope>
    <source>
        <strain evidence="8">LA-IB0</strain>
        <tissue evidence="8">Leaf</tissue>
    </source>
</reference>
<dbReference type="GO" id="GO:0070072">
    <property type="term" value="P:vacuolar proton-transporting V-type ATPase complex assembly"/>
    <property type="evidence" value="ECO:0007669"/>
    <property type="project" value="InterPro"/>
</dbReference>
<comment type="caution">
    <text evidence="8">The sequence shown here is derived from an EMBL/GenBank/DDBJ whole genome shotgun (WGS) entry which is preliminary data.</text>
</comment>
<feature type="transmembrane region" description="Helical" evidence="7">
    <location>
        <begin position="474"/>
        <end position="496"/>
    </location>
</feature>
<feature type="transmembrane region" description="Helical" evidence="7">
    <location>
        <begin position="447"/>
        <end position="468"/>
    </location>
</feature>
<proteinExistence type="predicted"/>
<dbReference type="AlphaFoldDB" id="A0AAV6XCS6"/>
<dbReference type="InterPro" id="IPR021013">
    <property type="entry name" value="ATPase_Vma12"/>
</dbReference>
<gene>
    <name evidence="8" type="ORF">BUALT_Bualt08G0120200</name>
</gene>
<dbReference type="PANTHER" id="PTHR31394">
    <property type="entry name" value="TRANSMEMBRANE PROTEIN 199"/>
    <property type="match status" value="1"/>
</dbReference>
<keyword evidence="4 7" id="KW-1133">Transmembrane helix</keyword>
<evidence type="ECO:0000256" key="6">
    <source>
        <dbReference type="SAM" id="MobiDB-lite"/>
    </source>
</evidence>
<evidence type="ECO:0000313" key="8">
    <source>
        <dbReference type="EMBL" id="KAG8378271.1"/>
    </source>
</evidence>
<evidence type="ECO:0000256" key="3">
    <source>
        <dbReference type="ARBA" id="ARBA00022824"/>
    </source>
</evidence>
<evidence type="ECO:0000256" key="4">
    <source>
        <dbReference type="ARBA" id="ARBA00022989"/>
    </source>
</evidence>
<evidence type="ECO:0000256" key="7">
    <source>
        <dbReference type="SAM" id="Phobius"/>
    </source>
</evidence>
<protein>
    <submittedName>
        <fullName evidence="8">Uncharacterized protein</fullName>
    </submittedName>
</protein>
<comment type="subcellular location">
    <subcellularLocation>
        <location evidence="1">Endoplasmic reticulum membrane</location>
        <topology evidence="1">Multi-pass membrane protein</topology>
    </subcellularLocation>
</comment>
<evidence type="ECO:0000256" key="1">
    <source>
        <dbReference type="ARBA" id="ARBA00004477"/>
    </source>
</evidence>
<feature type="region of interest" description="Disordered" evidence="6">
    <location>
        <begin position="501"/>
        <end position="520"/>
    </location>
</feature>
<evidence type="ECO:0000313" key="9">
    <source>
        <dbReference type="Proteomes" id="UP000826271"/>
    </source>
</evidence>